<reference evidence="1" key="1">
    <citation type="submission" date="2018-06" db="EMBL/GenBank/DDBJ databases">
        <authorList>
            <person name="Zhirakovskaya E."/>
        </authorList>
    </citation>
    <scope>NUCLEOTIDE SEQUENCE</scope>
</reference>
<dbReference type="InterPro" id="IPR029063">
    <property type="entry name" value="SAM-dependent_MTases_sf"/>
</dbReference>
<dbReference type="SUPFAM" id="SSF53335">
    <property type="entry name" value="S-adenosyl-L-methionine-dependent methyltransferases"/>
    <property type="match status" value="1"/>
</dbReference>
<dbReference type="GO" id="GO:0032259">
    <property type="term" value="P:methylation"/>
    <property type="evidence" value="ECO:0007669"/>
    <property type="project" value="UniProtKB-KW"/>
</dbReference>
<name>A0A3B1DBN6_9ZZZZ</name>
<dbReference type="GO" id="GO:0008168">
    <property type="term" value="F:methyltransferase activity"/>
    <property type="evidence" value="ECO:0007669"/>
    <property type="project" value="UniProtKB-KW"/>
</dbReference>
<dbReference type="EMBL" id="UOGJ01000089">
    <property type="protein sequence ID" value="VAX36241.1"/>
    <property type="molecule type" value="Genomic_DNA"/>
</dbReference>
<accession>A0A3B1DBN6</accession>
<evidence type="ECO:0000313" key="1">
    <source>
        <dbReference type="EMBL" id="VAX36241.1"/>
    </source>
</evidence>
<protein>
    <submittedName>
        <fullName evidence="1">Methyltransferase associated with DUF414</fullName>
    </submittedName>
</protein>
<keyword evidence="1" id="KW-0489">Methyltransferase</keyword>
<dbReference type="Pfam" id="PF13489">
    <property type="entry name" value="Methyltransf_23"/>
    <property type="match status" value="1"/>
</dbReference>
<dbReference type="AlphaFoldDB" id="A0A3B1DBN6"/>
<gene>
    <name evidence="1" type="ORF">MNBD_UNCLBAC01-1425</name>
</gene>
<sequence>MHCLLCSSPHTTPFFQRNDVTFGKKFYWQCTTCSLIFLVPECRLSSDEEKKRYDLHQNNPEDEGYVQFLKQVTVPLKQILHPQSKGLDFGCGHTPVLSGILKKEGHTMENYDPIYFPNKNLRTQYYDFITCTEVIEHFYTPRNEFILFNKLLKPQNSFLAIMTALYNPNQNFNEWWYPKDPTHICFYQKETIEWLADWMGLEIVVMSDRICILKTIIR</sequence>
<proteinExistence type="predicted"/>
<keyword evidence="1" id="KW-0808">Transferase</keyword>
<dbReference type="Gene3D" id="3.40.50.150">
    <property type="entry name" value="Vaccinia Virus protein VP39"/>
    <property type="match status" value="1"/>
</dbReference>
<organism evidence="1">
    <name type="scientific">hydrothermal vent metagenome</name>
    <dbReference type="NCBI Taxonomy" id="652676"/>
    <lineage>
        <taxon>unclassified sequences</taxon>
        <taxon>metagenomes</taxon>
        <taxon>ecological metagenomes</taxon>
    </lineage>
</organism>